<dbReference type="OrthoDB" id="9797790at2"/>
<evidence type="ECO:0000256" key="3">
    <source>
        <dbReference type="ARBA" id="ARBA00021717"/>
    </source>
</evidence>
<keyword evidence="11" id="KW-0966">Cell projection</keyword>
<name>A0A165F6S2_9NEIS</name>
<evidence type="ECO:0000256" key="2">
    <source>
        <dbReference type="ARBA" id="ARBA00009772"/>
    </source>
</evidence>
<comment type="subcellular location">
    <subcellularLocation>
        <location evidence="10">Cell membrane</location>
        <topology evidence="10">Multi-pass membrane protein</topology>
    </subcellularLocation>
    <subcellularLocation>
        <location evidence="10">Bacterial flagellum basal body</location>
    </subcellularLocation>
</comment>
<evidence type="ECO:0000256" key="7">
    <source>
        <dbReference type="ARBA" id="ARBA00023136"/>
    </source>
</evidence>
<protein>
    <recommendedName>
        <fullName evidence="3 9">Flagellar biosynthetic protein FliR</fullName>
    </recommendedName>
</protein>
<dbReference type="NCBIfam" id="TIGR01400">
    <property type="entry name" value="fliR"/>
    <property type="match status" value="1"/>
</dbReference>
<comment type="similarity">
    <text evidence="2 10">Belongs to the FliR/MopE/SpaR family.</text>
</comment>
<dbReference type="GO" id="GO:0009425">
    <property type="term" value="C:bacterial-type flagellum basal body"/>
    <property type="evidence" value="ECO:0007669"/>
    <property type="project" value="UniProtKB-SubCell"/>
</dbReference>
<comment type="function">
    <text evidence="1 10">Role in flagellar biosynthesis.</text>
</comment>
<proteinExistence type="inferred from homology"/>
<accession>A0A165F6S2</accession>
<dbReference type="GO" id="GO:0006605">
    <property type="term" value="P:protein targeting"/>
    <property type="evidence" value="ECO:0007669"/>
    <property type="project" value="UniProtKB-UniRule"/>
</dbReference>
<keyword evidence="7 10" id="KW-0472">Membrane</keyword>
<feature type="transmembrane region" description="Helical" evidence="10">
    <location>
        <begin position="14"/>
        <end position="32"/>
    </location>
</feature>
<keyword evidence="11" id="KW-0282">Flagellum</keyword>
<gene>
    <name evidence="11" type="ORF">AVW16_00665</name>
</gene>
<keyword evidence="4 10" id="KW-1003">Cell membrane</keyword>
<keyword evidence="12" id="KW-1185">Reference proteome</keyword>
<keyword evidence="5 10" id="KW-0812">Transmembrane</keyword>
<feature type="transmembrane region" description="Helical" evidence="10">
    <location>
        <begin position="39"/>
        <end position="57"/>
    </location>
</feature>
<feature type="transmembrane region" description="Helical" evidence="10">
    <location>
        <begin position="175"/>
        <end position="200"/>
    </location>
</feature>
<feature type="transmembrane region" description="Helical" evidence="10">
    <location>
        <begin position="212"/>
        <end position="232"/>
    </location>
</feature>
<evidence type="ECO:0000256" key="6">
    <source>
        <dbReference type="ARBA" id="ARBA00022989"/>
    </source>
</evidence>
<dbReference type="GO" id="GO:0005886">
    <property type="term" value="C:plasma membrane"/>
    <property type="evidence" value="ECO:0007669"/>
    <property type="project" value="UniProtKB-SubCell"/>
</dbReference>
<dbReference type="EMBL" id="LQQU01000023">
    <property type="protein sequence ID" value="KZE31729.1"/>
    <property type="molecule type" value="Genomic_DNA"/>
</dbReference>
<keyword evidence="11" id="KW-0969">Cilium</keyword>
<dbReference type="InterPro" id="IPR006303">
    <property type="entry name" value="FliR"/>
</dbReference>
<dbReference type="PRINTS" id="PR00953">
    <property type="entry name" value="TYPE3IMRPROT"/>
</dbReference>
<dbReference type="PANTHER" id="PTHR30065">
    <property type="entry name" value="FLAGELLAR BIOSYNTHETIC PROTEIN FLIR"/>
    <property type="match status" value="1"/>
</dbReference>
<feature type="transmembrane region" description="Helical" evidence="10">
    <location>
        <begin position="123"/>
        <end position="140"/>
    </location>
</feature>
<evidence type="ECO:0000313" key="11">
    <source>
        <dbReference type="EMBL" id="KZE31729.1"/>
    </source>
</evidence>
<keyword evidence="6 10" id="KW-1133">Transmembrane helix</keyword>
<evidence type="ECO:0000256" key="1">
    <source>
        <dbReference type="ARBA" id="ARBA00002578"/>
    </source>
</evidence>
<dbReference type="RefSeq" id="WP_066612505.1">
    <property type="nucleotide sequence ID" value="NZ_LQQU01000023.1"/>
</dbReference>
<comment type="caution">
    <text evidence="11">The sequence shown here is derived from an EMBL/GenBank/DDBJ whole genome shotgun (WGS) entry which is preliminary data.</text>
</comment>
<dbReference type="GO" id="GO:0044780">
    <property type="term" value="P:bacterial-type flagellum assembly"/>
    <property type="evidence" value="ECO:0007669"/>
    <property type="project" value="UniProtKB-UniRule"/>
</dbReference>
<dbReference type="Proteomes" id="UP000076625">
    <property type="component" value="Unassembled WGS sequence"/>
</dbReference>
<dbReference type="STRING" id="1452487.AVW16_00665"/>
<evidence type="ECO:0000313" key="12">
    <source>
        <dbReference type="Proteomes" id="UP000076625"/>
    </source>
</evidence>
<evidence type="ECO:0000256" key="9">
    <source>
        <dbReference type="NCBIfam" id="TIGR01400"/>
    </source>
</evidence>
<dbReference type="PANTHER" id="PTHR30065:SF8">
    <property type="entry name" value="FLAGELLAR BIOSYNTHETIC PROTEIN FLIR"/>
    <property type="match status" value="1"/>
</dbReference>
<reference evidence="12" key="1">
    <citation type="submission" date="2016-01" db="EMBL/GenBank/DDBJ databases">
        <title>Draft genome of Chromobacterium sp. F49.</title>
        <authorList>
            <person name="Hong K.W."/>
        </authorList>
    </citation>
    <scope>NUCLEOTIDE SEQUENCE [LARGE SCALE GENOMIC DNA]</scope>
    <source>
        <strain evidence="12">CN10</strain>
    </source>
</reference>
<evidence type="ECO:0000256" key="10">
    <source>
        <dbReference type="RuleBase" id="RU362071"/>
    </source>
</evidence>
<dbReference type="InterPro" id="IPR002010">
    <property type="entry name" value="T3SS_IM_R"/>
</dbReference>
<feature type="transmembrane region" description="Helical" evidence="10">
    <location>
        <begin position="77"/>
        <end position="102"/>
    </location>
</feature>
<dbReference type="AlphaFoldDB" id="A0A165F6S2"/>
<evidence type="ECO:0000256" key="4">
    <source>
        <dbReference type="ARBA" id="ARBA00022475"/>
    </source>
</evidence>
<sequence>MSGPIADLVELLPALWWPFCRFVAALTVAPLLGEAMVPARVRIGAALALAVAVQPALRGTPAIDPFSLYGVIVAFEQVVIGLVFGMALQLVMTVLSLLGFLVSSQMGLSMAVMNDPGNGSSSDVVSTLLYLLGALLFFAIDGHLVLVQIVHSSFVAWPVGGGVDAASLRALAGGLGWAFSAAVLLALPAVFATFVVQVGFGLINRVAPALNLFSLGFPLVTLFGLGTLSLLVRFVPEQYLRLTDQILKMIEAMLGGGRG</sequence>
<dbReference type="Pfam" id="PF01311">
    <property type="entry name" value="Bac_export_1"/>
    <property type="match status" value="1"/>
</dbReference>
<evidence type="ECO:0000256" key="8">
    <source>
        <dbReference type="ARBA" id="ARBA00023143"/>
    </source>
</evidence>
<keyword evidence="8 10" id="KW-0975">Bacterial flagellum</keyword>
<organism evidence="11 12">
    <name type="scientific">Crenobacter luteus</name>
    <dbReference type="NCBI Taxonomy" id="1452487"/>
    <lineage>
        <taxon>Bacteria</taxon>
        <taxon>Pseudomonadati</taxon>
        <taxon>Pseudomonadota</taxon>
        <taxon>Betaproteobacteria</taxon>
        <taxon>Neisseriales</taxon>
        <taxon>Neisseriaceae</taxon>
        <taxon>Crenobacter</taxon>
    </lineage>
</organism>
<evidence type="ECO:0000256" key="5">
    <source>
        <dbReference type="ARBA" id="ARBA00022692"/>
    </source>
</evidence>